<evidence type="ECO:0000313" key="1">
    <source>
        <dbReference type="EMBL" id="SHF99444.1"/>
    </source>
</evidence>
<dbReference type="RefSeq" id="WP_073174527.1">
    <property type="nucleotide sequence ID" value="NZ_FQVE01000004.1"/>
</dbReference>
<reference evidence="2" key="1">
    <citation type="submission" date="2016-11" db="EMBL/GenBank/DDBJ databases">
        <authorList>
            <person name="Varghese N."/>
            <person name="Submissions S."/>
        </authorList>
    </citation>
    <scope>NUCLEOTIDE SEQUENCE [LARGE SCALE GENOMIC DNA]</scope>
    <source>
        <strain evidence="2">YR203</strain>
    </source>
</reference>
<dbReference type="Proteomes" id="UP000184108">
    <property type="component" value="Unassembled WGS sequence"/>
</dbReference>
<sequence>MPVIPFLIIFKLFYLGNYPEHQTDIIYFDENWEPVSKKEMVYYTPPPEPAGDKFVCKDYYKSGKLYFEALSTSKTEKKFDGVARFYAENGQLIESAVLNNGIINGEVNSFNENGKIKGKAVYLNNKQLNALMFHYKGDPEGSPDYDTALKTVKEELTVEIIFDGNIKGIRQETYFKDKMVKSYDINGNLIGTARLNEADPNGNVLDYLEQANKPVEGTVVEYLYNPMRVKGITHLKKKKF</sequence>
<gene>
    <name evidence="1" type="ORF">SAMN02787073_3253</name>
</gene>
<accession>A0A1M5G6Z5</accession>
<dbReference type="InterPro" id="IPR011652">
    <property type="entry name" value="MORN_2"/>
</dbReference>
<organism evidence="1 2">
    <name type="scientific">Chryseobacterium vrystaatense</name>
    <dbReference type="NCBI Taxonomy" id="307480"/>
    <lineage>
        <taxon>Bacteria</taxon>
        <taxon>Pseudomonadati</taxon>
        <taxon>Bacteroidota</taxon>
        <taxon>Flavobacteriia</taxon>
        <taxon>Flavobacteriales</taxon>
        <taxon>Weeksellaceae</taxon>
        <taxon>Chryseobacterium group</taxon>
        <taxon>Chryseobacterium</taxon>
    </lineage>
</organism>
<dbReference type="EMBL" id="FQVE01000004">
    <property type="protein sequence ID" value="SHF99444.1"/>
    <property type="molecule type" value="Genomic_DNA"/>
</dbReference>
<evidence type="ECO:0000313" key="2">
    <source>
        <dbReference type="Proteomes" id="UP000184108"/>
    </source>
</evidence>
<protein>
    <submittedName>
        <fullName evidence="1">MORN repeat variant</fullName>
    </submittedName>
</protein>
<proteinExistence type="predicted"/>
<dbReference type="AlphaFoldDB" id="A0A1M5G6Z5"/>
<dbReference type="Gene3D" id="3.90.930.1">
    <property type="match status" value="1"/>
</dbReference>
<dbReference type="Pfam" id="PF07661">
    <property type="entry name" value="MORN_2"/>
    <property type="match status" value="2"/>
</dbReference>
<dbReference type="SUPFAM" id="SSF82185">
    <property type="entry name" value="Histone H3 K4-specific methyltransferase SET7/9 N-terminal domain"/>
    <property type="match status" value="1"/>
</dbReference>
<name>A0A1M5G6Z5_9FLAO</name>